<dbReference type="EMBL" id="CABIKM010000015">
    <property type="protein sequence ID" value="VUZ84677.1"/>
    <property type="molecule type" value="Genomic_DNA"/>
</dbReference>
<dbReference type="Proteomes" id="UP000334340">
    <property type="component" value="Unassembled WGS sequence"/>
</dbReference>
<sequence length="80" mass="9559">MAGRIEYRPGKEWLKREMAHEQFVTDTKGNKVSVILSLKRYERLMEDLHDLAVVAERRDEKPISFEEMKRRLKKDGILSR</sequence>
<evidence type="ECO:0008006" key="3">
    <source>
        <dbReference type="Google" id="ProtNLM"/>
    </source>
</evidence>
<accession>A0A564ZIG0</accession>
<evidence type="ECO:0000313" key="2">
    <source>
        <dbReference type="Proteomes" id="UP000334340"/>
    </source>
</evidence>
<keyword evidence="2" id="KW-1185">Reference proteome</keyword>
<gene>
    <name evidence="1" type="ORF">MELA_01051</name>
</gene>
<reference evidence="1 2" key="1">
    <citation type="submission" date="2019-07" db="EMBL/GenBank/DDBJ databases">
        <authorList>
            <person name="Cremers G."/>
        </authorList>
    </citation>
    <scope>NUCLEOTIDE SEQUENCE [LARGE SCALE GENOMIC DNA]</scope>
</reference>
<dbReference type="InterPro" id="IPR049537">
    <property type="entry name" value="RelB-like"/>
</dbReference>
<evidence type="ECO:0000313" key="1">
    <source>
        <dbReference type="EMBL" id="VUZ84677.1"/>
    </source>
</evidence>
<proteinExistence type="predicted"/>
<protein>
    <recommendedName>
        <fullName evidence="3">Type II toxin-antitoxin system Phd/YefM family antitoxin</fullName>
    </recommendedName>
</protein>
<dbReference type="AlphaFoldDB" id="A0A564ZIG0"/>
<name>A0A564ZIG0_9BACT</name>
<dbReference type="Pfam" id="PF18506">
    <property type="entry name" value="RelB-like"/>
    <property type="match status" value="1"/>
</dbReference>
<organism evidence="1 2">
    <name type="scientific">Candidatus Methylomirabilis lanthanidiphila</name>
    <dbReference type="NCBI Taxonomy" id="2211376"/>
    <lineage>
        <taxon>Bacteria</taxon>
        <taxon>Candidatus Methylomirabilota</taxon>
        <taxon>Candidatus Methylomirabilia</taxon>
        <taxon>Candidatus Methylomirabilales</taxon>
        <taxon>Candidatus Methylomirabilaceae</taxon>
        <taxon>Candidatus Methylomirabilis</taxon>
    </lineage>
</organism>